<dbReference type="Proteomes" id="UP000184031">
    <property type="component" value="Unassembled WGS sequence"/>
</dbReference>
<dbReference type="AlphaFoldDB" id="A0A1M6RUN8"/>
<dbReference type="GO" id="GO:0016301">
    <property type="term" value="F:kinase activity"/>
    <property type="evidence" value="ECO:0007669"/>
    <property type="project" value="UniProtKB-KW"/>
</dbReference>
<evidence type="ECO:0000313" key="3">
    <source>
        <dbReference type="Proteomes" id="UP000184031"/>
    </source>
</evidence>
<evidence type="ECO:0000313" key="2">
    <source>
        <dbReference type="EMBL" id="SHK36183.1"/>
    </source>
</evidence>
<name>A0A1M6RUN8_9FLAO</name>
<dbReference type="Pfam" id="PF13238">
    <property type="entry name" value="AAA_18"/>
    <property type="match status" value="1"/>
</dbReference>
<proteinExistence type="predicted"/>
<reference evidence="2 3" key="1">
    <citation type="submission" date="2016-11" db="EMBL/GenBank/DDBJ databases">
        <authorList>
            <person name="Varghese N."/>
            <person name="Submissions S."/>
        </authorList>
    </citation>
    <scope>NUCLEOTIDE SEQUENCE [LARGE SCALE GENOMIC DNA]</scope>
    <source>
        <strain evidence="2 3">CGMCC 1.12174</strain>
        <strain evidence="1 4">DSM 26351</strain>
    </source>
</reference>
<dbReference type="PANTHER" id="PTHR37816">
    <property type="entry name" value="YALI0E33011P"/>
    <property type="match status" value="1"/>
</dbReference>
<sequence>MKILIFGASGSGTTTLGNEIEKRTDFKHLDVDDYYWKKTNPPYQIKIPLNKRNENLKIDFKKFENVVVSGSMVSWGKEWETAFDLAIFIRLENTERMERLKKRENQRYGEKLLTDKKIRKNSNEFLEWANQYENPNFKGRSLKIHNNWMEMLDCKVLRLNGATELNKKVEIVLSEIKTCYNNV</sequence>
<accession>A0A1M6RUN8</accession>
<gene>
    <name evidence="1" type="ORF">SAMN04487891_102207</name>
    <name evidence="2" type="ORF">SAMN05216293_0885</name>
</gene>
<dbReference type="Gene3D" id="3.40.50.300">
    <property type="entry name" value="P-loop containing nucleotide triphosphate hydrolases"/>
    <property type="match status" value="1"/>
</dbReference>
<organism evidence="2 3">
    <name type="scientific">Flagellimonas taeanensis</name>
    <dbReference type="NCBI Taxonomy" id="1005926"/>
    <lineage>
        <taxon>Bacteria</taxon>
        <taxon>Pseudomonadati</taxon>
        <taxon>Bacteroidota</taxon>
        <taxon>Flavobacteriia</taxon>
        <taxon>Flavobacteriales</taxon>
        <taxon>Flavobacteriaceae</taxon>
        <taxon>Flagellimonas</taxon>
    </lineage>
</organism>
<dbReference type="OrthoDB" id="9813917at2"/>
<evidence type="ECO:0000313" key="4">
    <source>
        <dbReference type="Proteomes" id="UP000198940"/>
    </source>
</evidence>
<dbReference type="Proteomes" id="UP000198940">
    <property type="component" value="Unassembled WGS sequence"/>
</dbReference>
<protein>
    <submittedName>
        <fullName evidence="2">Adenylate kinase</fullName>
    </submittedName>
</protein>
<comment type="caution">
    <text evidence="2">The sequence shown here is derived from an EMBL/GenBank/DDBJ whole genome shotgun (WGS) entry which is preliminary data.</text>
</comment>
<dbReference type="PANTHER" id="PTHR37816:SF2">
    <property type="entry name" value="DNA TOPOLOGY MODULATION PROTEIN FLAR-RELATED PROTEIN"/>
    <property type="match status" value="1"/>
</dbReference>
<keyword evidence="2" id="KW-0418">Kinase</keyword>
<keyword evidence="4" id="KW-1185">Reference proteome</keyword>
<evidence type="ECO:0000313" key="1">
    <source>
        <dbReference type="EMBL" id="SFB76702.1"/>
    </source>
</evidence>
<dbReference type="RefSeq" id="WP_072877305.1">
    <property type="nucleotide sequence ID" value="NZ_FOKU01000002.1"/>
</dbReference>
<keyword evidence="2" id="KW-0808">Transferase</keyword>
<dbReference type="EMBL" id="FOKU01000002">
    <property type="protein sequence ID" value="SFB76702.1"/>
    <property type="molecule type" value="Genomic_DNA"/>
</dbReference>
<dbReference type="SUPFAM" id="SSF52540">
    <property type="entry name" value="P-loop containing nucleoside triphosphate hydrolases"/>
    <property type="match status" value="1"/>
</dbReference>
<dbReference type="STRING" id="1055723.SAMN05216293_0885"/>
<dbReference type="NCBIfam" id="NF004861">
    <property type="entry name" value="PRK06217.1"/>
    <property type="match status" value="1"/>
</dbReference>
<dbReference type="EMBL" id="FRAT01000002">
    <property type="protein sequence ID" value="SHK36183.1"/>
    <property type="molecule type" value="Genomic_DNA"/>
</dbReference>
<dbReference type="InterPro" id="IPR027417">
    <property type="entry name" value="P-loop_NTPase"/>
</dbReference>
<dbReference type="InterPro" id="IPR052922">
    <property type="entry name" value="Cytidylate_Kinase-2"/>
</dbReference>